<dbReference type="InterPro" id="IPR005532">
    <property type="entry name" value="SUMF_dom"/>
</dbReference>
<feature type="binding site" evidence="4">
    <location>
        <position position="154"/>
    </location>
    <ligand>
        <name>Fe cation</name>
        <dbReference type="ChEBI" id="CHEBI:24875"/>
    </ligand>
</feature>
<feature type="binding site" evidence="4">
    <location>
        <position position="431"/>
    </location>
    <ligand>
        <name>gamma-L-glutamyl-L-cysteine</name>
        <dbReference type="ChEBI" id="CHEBI:58173"/>
    </ligand>
</feature>
<dbReference type="InterPro" id="IPR016187">
    <property type="entry name" value="CTDL_fold"/>
</dbReference>
<accession>A0A3N2CV08</accession>
<feature type="binding site" evidence="4">
    <location>
        <position position="427"/>
    </location>
    <ligand>
        <name>gamma-L-glutamyl-L-cysteine</name>
        <dbReference type="ChEBI" id="CHEBI:58173"/>
    </ligand>
</feature>
<evidence type="ECO:0000259" key="7">
    <source>
        <dbReference type="Pfam" id="PF12867"/>
    </source>
</evidence>
<evidence type="ECO:0000259" key="6">
    <source>
        <dbReference type="Pfam" id="PF03781"/>
    </source>
</evidence>
<keyword evidence="9" id="KW-1185">Reference proteome</keyword>
<comment type="similarity">
    <text evidence="4">Belongs to the EgtB family.</text>
</comment>
<comment type="cofactor">
    <cofactor evidence="4">
        <name>Fe(2+)</name>
        <dbReference type="ChEBI" id="CHEBI:29033"/>
    </cofactor>
</comment>
<comment type="caution">
    <text evidence="8">The sequence shown here is derived from an EMBL/GenBank/DDBJ whole genome shotgun (WGS) entry which is preliminary data.</text>
</comment>
<dbReference type="Gene3D" id="3.90.1580.10">
    <property type="entry name" value="paralog of FGE (formylglycine-generating enzyme)"/>
    <property type="match status" value="1"/>
</dbReference>
<dbReference type="InterPro" id="IPR017806">
    <property type="entry name" value="EgtB"/>
</dbReference>
<dbReference type="EC" id="1.14.99.50" evidence="4"/>
<dbReference type="PANTHER" id="PTHR23150:SF36">
    <property type="entry name" value="HERCYNINE OXYGENASE"/>
    <property type="match status" value="1"/>
</dbReference>
<evidence type="ECO:0000256" key="5">
    <source>
        <dbReference type="SAM" id="MobiDB-lite"/>
    </source>
</evidence>
<dbReference type="AlphaFoldDB" id="A0A3N2CV08"/>
<dbReference type="InterPro" id="IPR051043">
    <property type="entry name" value="Sulfatase_Mod_Factor_Kinase"/>
</dbReference>
<comment type="function">
    <text evidence="4">Catalyzes the oxidative sulfurization of hercynine (N-alpha,N-alpha,N-alpha-trimethyl-L-histidine) into hercynyl-gamma-L-glutamyl-L-cysteine sulfoxide, a step in the biosynthesis pathway of ergothioneine.</text>
</comment>
<dbReference type="GO" id="GO:0005506">
    <property type="term" value="F:iron ion binding"/>
    <property type="evidence" value="ECO:0007669"/>
    <property type="project" value="UniProtKB-UniRule"/>
</dbReference>
<dbReference type="NCBIfam" id="TIGR03440">
    <property type="entry name" value="egtB_TIGR03440"/>
    <property type="match status" value="1"/>
</dbReference>
<dbReference type="PANTHER" id="PTHR23150">
    <property type="entry name" value="SULFATASE MODIFYING FACTOR 1, 2"/>
    <property type="match status" value="1"/>
</dbReference>
<evidence type="ECO:0000256" key="4">
    <source>
        <dbReference type="HAMAP-Rule" id="MF_02035"/>
    </source>
</evidence>
<dbReference type="Proteomes" id="UP000281738">
    <property type="component" value="Unassembled WGS sequence"/>
</dbReference>
<dbReference type="InterPro" id="IPR032890">
    <property type="entry name" value="EgtB_Actinobacteria"/>
</dbReference>
<dbReference type="InterPro" id="IPR042095">
    <property type="entry name" value="SUMF_sf"/>
</dbReference>
<dbReference type="Pfam" id="PF12867">
    <property type="entry name" value="DinB_2"/>
    <property type="match status" value="1"/>
</dbReference>
<keyword evidence="2 4" id="KW-0408">Iron</keyword>
<keyword evidence="4" id="KW-0479">Metal-binding</keyword>
<dbReference type="GO" id="GO:0044875">
    <property type="term" value="F:gamma-glutamyl hercynylcysteine sulfoxide synthase activity"/>
    <property type="evidence" value="ECO:0007669"/>
    <property type="project" value="UniProtKB-EC"/>
</dbReference>
<keyword evidence="4" id="KW-0503">Monooxygenase</keyword>
<evidence type="ECO:0000256" key="1">
    <source>
        <dbReference type="ARBA" id="ARBA00023002"/>
    </source>
</evidence>
<comment type="pathway">
    <text evidence="3 4">Amino-acid biosynthesis; ergothioneine biosynthesis.</text>
</comment>
<dbReference type="EMBL" id="RKHO01000001">
    <property type="protein sequence ID" value="ROR91380.1"/>
    <property type="molecule type" value="Genomic_DNA"/>
</dbReference>
<evidence type="ECO:0000313" key="8">
    <source>
        <dbReference type="EMBL" id="ROR91380.1"/>
    </source>
</evidence>
<dbReference type="UniPathway" id="UPA01014"/>
<sequence length="454" mass="50406">MPEPRTTRTTLTTTSPAEVPGGREAAARALDEARRRTLVLTDVDEPELTAQHSPLMSPLVWDLAHIGQQEDLWLLRGGDSAAQGLLSCRVEQLYDAFEHPRASRVSLPLLGPAEARRYLADVRSRVVGGLERVPDDSAKALFPTHMVLQHEQQHVETMLATHQLRDGAPLLGAGTPLPPGRDVPHDAVLVPAGPFELGVDGHAEPWSLDNERPAHVVDLPAFRIGRVPVTNAEWQRFVDAGGYAEPRWWSARGWAHRQEAGLERPLFWAGDGSRRRFGHHEELVPDEPVQHVSFFEAEAYAAWAGARLPTEQEWEKACTWDPALGRRRRWPWGDSAWTRELANLGGEALRPAPVGAYPGGASAYGVEQLMGEVWEWTSSSFEPWPGFEPMLYAQYSAPFFGGDYRVLRGGSWAVGEGAVRPSFRNWDHPVRRQIFTGLRLAWDVEGADRPEGGA</sequence>
<dbReference type="SUPFAM" id="SSF109854">
    <property type="entry name" value="DinB/YfiT-like putative metalloenzymes"/>
    <property type="match status" value="1"/>
</dbReference>
<evidence type="ECO:0000256" key="2">
    <source>
        <dbReference type="ARBA" id="ARBA00023004"/>
    </source>
</evidence>
<feature type="binding site" evidence="4">
    <location>
        <position position="150"/>
    </location>
    <ligand>
        <name>Fe cation</name>
        <dbReference type="ChEBI" id="CHEBI:24875"/>
    </ligand>
</feature>
<feature type="region of interest" description="Disordered" evidence="5">
    <location>
        <begin position="1"/>
        <end position="20"/>
    </location>
</feature>
<dbReference type="Pfam" id="PF03781">
    <property type="entry name" value="FGE-sulfatase"/>
    <property type="match status" value="1"/>
</dbReference>
<feature type="domain" description="Sulfatase-modifying factor enzyme-like" evidence="6">
    <location>
        <begin position="186"/>
        <end position="442"/>
    </location>
</feature>
<comment type="catalytic activity">
    <reaction evidence="4">
        <text>gamma-L-glutamyl-L-cysteine + hercynine + O2 = gamma-L-glutamyl-hercynylcysteine S-oxide + H2O</text>
        <dbReference type="Rhea" id="RHEA:42672"/>
        <dbReference type="ChEBI" id="CHEBI:15377"/>
        <dbReference type="ChEBI" id="CHEBI:15379"/>
        <dbReference type="ChEBI" id="CHEBI:15781"/>
        <dbReference type="ChEBI" id="CHEBI:58173"/>
        <dbReference type="ChEBI" id="CHEBI:82703"/>
        <dbReference type="EC" id="1.14.99.50"/>
    </reaction>
</comment>
<protein>
    <recommendedName>
        <fullName evidence="4">Hercynine oxygenase</fullName>
        <ecNumber evidence="4">1.14.99.50</ecNumber>
    </recommendedName>
    <alternativeName>
        <fullName evidence="4">Gamma-glutamyl hercynylcysteine S-oxide synthase</fullName>
    </alternativeName>
</protein>
<feature type="binding site" evidence="4">
    <location>
        <begin position="101"/>
        <end position="104"/>
    </location>
    <ligand>
        <name>gamma-L-glutamyl-L-cysteine</name>
        <dbReference type="ChEBI" id="CHEBI:58173"/>
    </ligand>
</feature>
<dbReference type="InterPro" id="IPR034660">
    <property type="entry name" value="DinB/YfiT-like"/>
</dbReference>
<keyword evidence="1 4" id="KW-0560">Oxidoreductase</keyword>
<dbReference type="RefSeq" id="WP_246003471.1">
    <property type="nucleotide sequence ID" value="NZ_RKHO01000001.1"/>
</dbReference>
<reference evidence="8 9" key="1">
    <citation type="submission" date="2018-11" db="EMBL/GenBank/DDBJ databases">
        <title>Sequencing the genomes of 1000 actinobacteria strains.</title>
        <authorList>
            <person name="Klenk H.-P."/>
        </authorList>
    </citation>
    <scope>NUCLEOTIDE SEQUENCE [LARGE SCALE GENOMIC DNA]</scope>
    <source>
        <strain evidence="8 9">DSM 12652</strain>
    </source>
</reference>
<feature type="binding site" evidence="4">
    <location>
        <position position="65"/>
    </location>
    <ligand>
        <name>Fe cation</name>
        <dbReference type="ChEBI" id="CHEBI:24875"/>
    </ligand>
</feature>
<dbReference type="HAMAP" id="MF_02035">
    <property type="entry name" value="EgtB"/>
    <property type="match status" value="1"/>
</dbReference>
<evidence type="ECO:0000313" key="9">
    <source>
        <dbReference type="Proteomes" id="UP000281738"/>
    </source>
</evidence>
<name>A0A3N2CV08_9ACTN</name>
<dbReference type="InterPro" id="IPR024775">
    <property type="entry name" value="DinB-like"/>
</dbReference>
<evidence type="ECO:0000256" key="3">
    <source>
        <dbReference type="ARBA" id="ARBA00037882"/>
    </source>
</evidence>
<proteinExistence type="inferred from homology"/>
<feature type="domain" description="DinB-like" evidence="7">
    <location>
        <begin position="29"/>
        <end position="158"/>
    </location>
</feature>
<organism evidence="8 9">
    <name type="scientific">Nocardioides aurantiacus</name>
    <dbReference type="NCBI Taxonomy" id="86796"/>
    <lineage>
        <taxon>Bacteria</taxon>
        <taxon>Bacillati</taxon>
        <taxon>Actinomycetota</taxon>
        <taxon>Actinomycetes</taxon>
        <taxon>Propionibacteriales</taxon>
        <taxon>Nocardioidaceae</taxon>
        <taxon>Nocardioides</taxon>
    </lineage>
</organism>
<dbReference type="SUPFAM" id="SSF56436">
    <property type="entry name" value="C-type lectin-like"/>
    <property type="match status" value="1"/>
</dbReference>
<gene>
    <name evidence="4" type="primary">egtB</name>
    <name evidence="8" type="ORF">EDD33_2246</name>
</gene>